<keyword evidence="3" id="KW-0805">Transcription regulation</keyword>
<dbReference type="Pfam" id="PF02954">
    <property type="entry name" value="HTH_8"/>
    <property type="match status" value="1"/>
</dbReference>
<dbReference type="Pfam" id="PF18546">
    <property type="entry name" value="MetOD1"/>
    <property type="match status" value="1"/>
</dbReference>
<dbReference type="PANTHER" id="PTHR32071:SF57">
    <property type="entry name" value="C4-DICARBOXYLATE TRANSPORT TRANSCRIPTIONAL REGULATORY PROTEIN DCTD"/>
    <property type="match status" value="1"/>
</dbReference>
<dbReference type="EMBL" id="LUUK01000162">
    <property type="protein sequence ID" value="OAI19076.1"/>
    <property type="molecule type" value="Genomic_DNA"/>
</dbReference>
<dbReference type="SMART" id="SM00382">
    <property type="entry name" value="AAA"/>
    <property type="match status" value="1"/>
</dbReference>
<dbReference type="InterPro" id="IPR025943">
    <property type="entry name" value="Sigma_54_int_dom_ATP-bd_2"/>
</dbReference>
<dbReference type="InterPro" id="IPR009057">
    <property type="entry name" value="Homeodomain-like_sf"/>
</dbReference>
<dbReference type="InterPro" id="IPR058031">
    <property type="entry name" value="AAA_lid_NorR"/>
</dbReference>
<dbReference type="InterPro" id="IPR041359">
    <property type="entry name" value="MetOD1"/>
</dbReference>
<sequence length="501" mass="55124">MAGQYNSERGTANHIQDLGLTASSYLEAHARRQLGLPGKITPEQYVSIITHIKKQIGGSFSPVPSDSAGCLCVENFHCPFGESVKEAPELCRTTASVFGGIAARNFGYAKVVLNKRIATGDGKCEVTIYTDREAALIEEGDEYFNEGGMIVSRSAIAEVAARVSEKMAQTWNPKAVSGQKRGLDRPELIAESEVMREALQAVELVAPTSANVLINGETGVGKEVIARAIHALSNRSEHKFVAVNCGAIPESLLESALFGHEKGAFTGAHDLRRGFFERAEGGTLFLDEIDSLPLLSQANLLRVLQEGEFERVGGVQVLHSNVRIITASNRPLLELVDQGRFRKDLYYRLNVVTIRISPLRERREDITALVNYLLKQIAHRYGKPPKVLNNEAWQQIMAYEWPGNVRELENALERAFLFSPGQIIIKVGVDVSPDGGVLRDERNLRGKKRLAASQVETKTLQDALAKHNGNVTAVANEIGISRRAVHQKLKHYNIDAGVFRK</sequence>
<dbReference type="PANTHER" id="PTHR32071">
    <property type="entry name" value="TRANSCRIPTIONAL REGULATORY PROTEIN"/>
    <property type="match status" value="1"/>
</dbReference>
<comment type="caution">
    <text evidence="7">The sequence shown here is derived from an EMBL/GenBank/DDBJ whole genome shotgun (WGS) entry which is preliminary data.</text>
</comment>
<dbReference type="PROSITE" id="PS00688">
    <property type="entry name" value="SIGMA54_INTERACT_3"/>
    <property type="match status" value="1"/>
</dbReference>
<accession>A0A177NLR8</accession>
<name>A0A177NLR8_9GAMM</name>
<dbReference type="GO" id="GO:0006355">
    <property type="term" value="P:regulation of DNA-templated transcription"/>
    <property type="evidence" value="ECO:0007669"/>
    <property type="project" value="InterPro"/>
</dbReference>
<keyword evidence="1" id="KW-0547">Nucleotide-binding</keyword>
<dbReference type="Pfam" id="PF25601">
    <property type="entry name" value="AAA_lid_14"/>
    <property type="match status" value="1"/>
</dbReference>
<dbReference type="PROSITE" id="PS50045">
    <property type="entry name" value="SIGMA54_INTERACT_4"/>
    <property type="match status" value="1"/>
</dbReference>
<gene>
    <name evidence="7" type="ORF">A1355_04960</name>
</gene>
<organism evidence="7 8">
    <name type="scientific">Methylomonas koyamae</name>
    <dbReference type="NCBI Taxonomy" id="702114"/>
    <lineage>
        <taxon>Bacteria</taxon>
        <taxon>Pseudomonadati</taxon>
        <taxon>Pseudomonadota</taxon>
        <taxon>Gammaproteobacteria</taxon>
        <taxon>Methylococcales</taxon>
        <taxon>Methylococcaceae</taxon>
        <taxon>Methylomonas</taxon>
    </lineage>
</organism>
<dbReference type="InterPro" id="IPR002197">
    <property type="entry name" value="HTH_Fis"/>
</dbReference>
<dbReference type="Gene3D" id="1.10.10.60">
    <property type="entry name" value="Homeodomain-like"/>
    <property type="match status" value="1"/>
</dbReference>
<dbReference type="PROSITE" id="PS00676">
    <property type="entry name" value="SIGMA54_INTERACT_2"/>
    <property type="match status" value="1"/>
</dbReference>
<dbReference type="GO" id="GO:0043565">
    <property type="term" value="F:sequence-specific DNA binding"/>
    <property type="evidence" value="ECO:0007669"/>
    <property type="project" value="InterPro"/>
</dbReference>
<feature type="domain" description="Sigma-54 factor interaction" evidence="6">
    <location>
        <begin position="188"/>
        <end position="417"/>
    </location>
</feature>
<dbReference type="Gene3D" id="1.10.8.60">
    <property type="match status" value="1"/>
</dbReference>
<dbReference type="Pfam" id="PF00158">
    <property type="entry name" value="Sigma54_activat"/>
    <property type="match status" value="1"/>
</dbReference>
<dbReference type="PROSITE" id="PS00675">
    <property type="entry name" value="SIGMA54_INTERACT_1"/>
    <property type="match status" value="1"/>
</dbReference>
<evidence type="ECO:0000256" key="1">
    <source>
        <dbReference type="ARBA" id="ARBA00022741"/>
    </source>
</evidence>
<dbReference type="InterPro" id="IPR003593">
    <property type="entry name" value="AAA+_ATPase"/>
</dbReference>
<keyword evidence="8" id="KW-1185">Reference proteome</keyword>
<keyword evidence="5" id="KW-0804">Transcription</keyword>
<evidence type="ECO:0000256" key="3">
    <source>
        <dbReference type="ARBA" id="ARBA00023015"/>
    </source>
</evidence>
<keyword evidence="2" id="KW-0067">ATP-binding</keyword>
<dbReference type="GO" id="GO:0005524">
    <property type="term" value="F:ATP binding"/>
    <property type="evidence" value="ECO:0007669"/>
    <property type="project" value="UniProtKB-KW"/>
</dbReference>
<evidence type="ECO:0000256" key="4">
    <source>
        <dbReference type="ARBA" id="ARBA00023125"/>
    </source>
</evidence>
<evidence type="ECO:0000259" key="6">
    <source>
        <dbReference type="PROSITE" id="PS50045"/>
    </source>
</evidence>
<dbReference type="SUPFAM" id="SSF46689">
    <property type="entry name" value="Homeodomain-like"/>
    <property type="match status" value="1"/>
</dbReference>
<evidence type="ECO:0000256" key="5">
    <source>
        <dbReference type="ARBA" id="ARBA00023163"/>
    </source>
</evidence>
<reference evidence="8" key="1">
    <citation type="submission" date="2016-03" db="EMBL/GenBank/DDBJ databases">
        <authorList>
            <person name="Heylen K."/>
            <person name="De Vos P."/>
            <person name="Vekeman B."/>
        </authorList>
    </citation>
    <scope>NUCLEOTIDE SEQUENCE [LARGE SCALE GENOMIC DNA]</scope>
    <source>
        <strain evidence="8">R-45383</strain>
    </source>
</reference>
<dbReference type="STRING" id="702114.A1355_04960"/>
<keyword evidence="4" id="KW-0238">DNA-binding</keyword>
<dbReference type="InterPro" id="IPR027417">
    <property type="entry name" value="P-loop_NTPase"/>
</dbReference>
<dbReference type="CDD" id="cd00009">
    <property type="entry name" value="AAA"/>
    <property type="match status" value="1"/>
</dbReference>
<dbReference type="Gene3D" id="3.40.50.300">
    <property type="entry name" value="P-loop containing nucleotide triphosphate hydrolases"/>
    <property type="match status" value="1"/>
</dbReference>
<dbReference type="InterPro" id="IPR025944">
    <property type="entry name" value="Sigma_54_int_dom_CS"/>
</dbReference>
<dbReference type="PRINTS" id="PR01590">
    <property type="entry name" value="HTHFIS"/>
</dbReference>
<dbReference type="InterPro" id="IPR025662">
    <property type="entry name" value="Sigma_54_int_dom_ATP-bd_1"/>
</dbReference>
<dbReference type="AlphaFoldDB" id="A0A177NLR8"/>
<dbReference type="Proteomes" id="UP000077628">
    <property type="component" value="Unassembled WGS sequence"/>
</dbReference>
<evidence type="ECO:0000256" key="2">
    <source>
        <dbReference type="ARBA" id="ARBA00022840"/>
    </source>
</evidence>
<evidence type="ECO:0000313" key="7">
    <source>
        <dbReference type="EMBL" id="OAI19076.1"/>
    </source>
</evidence>
<dbReference type="InterPro" id="IPR002078">
    <property type="entry name" value="Sigma_54_int"/>
</dbReference>
<dbReference type="SUPFAM" id="SSF52540">
    <property type="entry name" value="P-loop containing nucleoside triphosphate hydrolases"/>
    <property type="match status" value="1"/>
</dbReference>
<evidence type="ECO:0000313" key="8">
    <source>
        <dbReference type="Proteomes" id="UP000077628"/>
    </source>
</evidence>
<proteinExistence type="predicted"/>
<dbReference type="FunFam" id="3.40.50.300:FF:000006">
    <property type="entry name" value="DNA-binding transcriptional regulator NtrC"/>
    <property type="match status" value="1"/>
</dbReference>
<protein>
    <submittedName>
        <fullName evidence="7">Fis family transcriptional regulator</fullName>
    </submittedName>
</protein>